<evidence type="ECO:0000256" key="2">
    <source>
        <dbReference type="ARBA" id="ARBA00023315"/>
    </source>
</evidence>
<dbReference type="Proteomes" id="UP000025229">
    <property type="component" value="Chromosome"/>
</dbReference>
<dbReference type="SUPFAM" id="SSF55729">
    <property type="entry name" value="Acyl-CoA N-acyltransferases (Nat)"/>
    <property type="match status" value="1"/>
</dbReference>
<dbReference type="InterPro" id="IPR016181">
    <property type="entry name" value="Acyl_CoA_acyltransferase"/>
</dbReference>
<dbReference type="EMBL" id="JAWXXX010000001">
    <property type="protein sequence ID" value="MDX5892505.1"/>
    <property type="molecule type" value="Genomic_DNA"/>
</dbReference>
<organism evidence="4 6">
    <name type="scientific">Rubrobacter radiotolerans</name>
    <name type="common">Arthrobacter radiotolerans</name>
    <dbReference type="NCBI Taxonomy" id="42256"/>
    <lineage>
        <taxon>Bacteria</taxon>
        <taxon>Bacillati</taxon>
        <taxon>Actinomycetota</taxon>
        <taxon>Rubrobacteria</taxon>
        <taxon>Rubrobacterales</taxon>
        <taxon>Rubrobacteraceae</taxon>
        <taxon>Rubrobacter</taxon>
    </lineage>
</organism>
<dbReference type="PROSITE" id="PS51186">
    <property type="entry name" value="GNAT"/>
    <property type="match status" value="1"/>
</dbReference>
<dbReference type="OrthoDB" id="9814648at2"/>
<dbReference type="AlphaFoldDB" id="A0A023X5W0"/>
<name>A0A023X5W0_RUBRA</name>
<evidence type="ECO:0000313" key="5">
    <source>
        <dbReference type="EMBL" id="MDX5892505.1"/>
    </source>
</evidence>
<dbReference type="EMBL" id="CP007514">
    <property type="protein sequence ID" value="AHY47867.1"/>
    <property type="molecule type" value="Genomic_DNA"/>
</dbReference>
<accession>A0A023X5W0</accession>
<keyword evidence="1 4" id="KW-0808">Transferase</keyword>
<dbReference type="PANTHER" id="PTHR43877">
    <property type="entry name" value="AMINOALKYLPHOSPHONATE N-ACETYLTRANSFERASE-RELATED-RELATED"/>
    <property type="match status" value="1"/>
</dbReference>
<feature type="domain" description="N-acetyltransferase" evidence="3">
    <location>
        <begin position="3"/>
        <end position="164"/>
    </location>
</feature>
<dbReference type="EC" id="2.3.1.-" evidence="5"/>
<dbReference type="RefSeq" id="WP_038685182.1">
    <property type="nucleotide sequence ID" value="NZ_CP007514.1"/>
</dbReference>
<evidence type="ECO:0000313" key="6">
    <source>
        <dbReference type="Proteomes" id="UP000025229"/>
    </source>
</evidence>
<dbReference type="STRING" id="42256.RradSPS_2584"/>
<dbReference type="Proteomes" id="UP001281130">
    <property type="component" value="Unassembled WGS sequence"/>
</dbReference>
<protein>
    <submittedName>
        <fullName evidence="4">Acetyltransferase (GNAT) family</fullName>
    </submittedName>
    <submittedName>
        <fullName evidence="5">GNAT family N-acetyltransferase</fullName>
        <ecNumber evidence="5">2.3.1.-</ecNumber>
    </submittedName>
</protein>
<keyword evidence="2 5" id="KW-0012">Acyltransferase</keyword>
<dbReference type="Pfam" id="PF00583">
    <property type="entry name" value="Acetyltransf_1"/>
    <property type="match status" value="1"/>
</dbReference>
<evidence type="ECO:0000256" key="1">
    <source>
        <dbReference type="ARBA" id="ARBA00022679"/>
    </source>
</evidence>
<dbReference type="HOGENOM" id="CLU_013985_19_8_11"/>
<dbReference type="eggNOG" id="COG1247">
    <property type="taxonomic scope" value="Bacteria"/>
</dbReference>
<gene>
    <name evidence="4" type="ORF">RradSPS_2584</name>
    <name evidence="5" type="ORF">SIL72_00550</name>
</gene>
<dbReference type="Gene3D" id="3.40.630.30">
    <property type="match status" value="1"/>
</dbReference>
<evidence type="ECO:0000259" key="3">
    <source>
        <dbReference type="PROSITE" id="PS51186"/>
    </source>
</evidence>
<dbReference type="CDD" id="cd04301">
    <property type="entry name" value="NAT_SF"/>
    <property type="match status" value="1"/>
</dbReference>
<reference evidence="5" key="2">
    <citation type="submission" date="2023-11" db="EMBL/GenBank/DDBJ databases">
        <title>MicrobeMod: A computational toolkit for identifying prokaryotic methylation and restriction-modification with nanopore sequencing.</title>
        <authorList>
            <person name="Crits-Christoph A."/>
            <person name="Kang S.C."/>
            <person name="Lee H."/>
            <person name="Ostrov N."/>
        </authorList>
    </citation>
    <scope>NUCLEOTIDE SEQUENCE</scope>
    <source>
        <strain evidence="5">ATCC 51242</strain>
    </source>
</reference>
<dbReference type="InterPro" id="IPR050832">
    <property type="entry name" value="Bact_Acetyltransf"/>
</dbReference>
<evidence type="ECO:0000313" key="4">
    <source>
        <dbReference type="EMBL" id="AHY47867.1"/>
    </source>
</evidence>
<dbReference type="GO" id="GO:0016747">
    <property type="term" value="F:acyltransferase activity, transferring groups other than amino-acyl groups"/>
    <property type="evidence" value="ECO:0007669"/>
    <property type="project" value="InterPro"/>
</dbReference>
<reference evidence="4 6" key="1">
    <citation type="submission" date="2014-03" db="EMBL/GenBank/DDBJ databases">
        <title>Complete genome sequence of the Radio-Resistant Rubrobacter radiotolerans RSPS-4.</title>
        <authorList>
            <person name="Egas C.C."/>
            <person name="Barroso C.C."/>
            <person name="Froufe H.J.C."/>
            <person name="Pacheco J.J."/>
            <person name="Albuquerque L.L."/>
            <person name="da Costa M.M.S."/>
        </authorList>
    </citation>
    <scope>NUCLEOTIDE SEQUENCE [LARGE SCALE GENOMIC DNA]</scope>
    <source>
        <strain evidence="4 6">RSPS-4</strain>
    </source>
</reference>
<dbReference type="InterPro" id="IPR000182">
    <property type="entry name" value="GNAT_dom"/>
</dbReference>
<dbReference type="KEGG" id="rrd:RradSPS_2584"/>
<sequence length="164" mass="17957">MEITIRHTEPEDYAALHRIMTGPGVAKGTLQLPFQPVESWRRKLAAPPEGLYSLVACSEVEVIGSASLETHPNRPRLRHAGCVGLAVRDDWQGRGVGSRLLEALLDLAKNWLGLSRVELTVCADNEAAVALYGKFGFEVEGTPRRHALGESKYVDGLVMARLLD</sequence>
<keyword evidence="6" id="KW-1185">Reference proteome</keyword>
<proteinExistence type="predicted"/>